<dbReference type="RefSeq" id="WP_140964093.1">
    <property type="nucleotide sequence ID" value="NZ_VEVQ02000015.1"/>
</dbReference>
<keyword evidence="1" id="KW-0812">Transmembrane</keyword>
<reference evidence="2 3" key="2">
    <citation type="submission" date="2019-05" db="EMBL/GenBank/DDBJ databases">
        <authorList>
            <person name="Lianzixin W."/>
        </authorList>
    </citation>
    <scope>NUCLEOTIDE SEQUENCE [LARGE SCALE GENOMIC DNA]</scope>
    <source>
        <strain evidence="2 3">EC11</strain>
    </source>
</reference>
<evidence type="ECO:0000313" key="3">
    <source>
        <dbReference type="Proteomes" id="UP000817854"/>
    </source>
</evidence>
<evidence type="ECO:0008006" key="4">
    <source>
        <dbReference type="Google" id="ProtNLM"/>
    </source>
</evidence>
<accession>A0ABX0IXV5</accession>
<proteinExistence type="predicted"/>
<evidence type="ECO:0000313" key="2">
    <source>
        <dbReference type="EMBL" id="NHN27582.1"/>
    </source>
</evidence>
<organism evidence="2 3">
    <name type="scientific">Flavobacterium jejuense</name>
    <dbReference type="NCBI Taxonomy" id="1544455"/>
    <lineage>
        <taxon>Bacteria</taxon>
        <taxon>Pseudomonadati</taxon>
        <taxon>Bacteroidota</taxon>
        <taxon>Flavobacteriia</taxon>
        <taxon>Flavobacteriales</taxon>
        <taxon>Flavobacteriaceae</taxon>
        <taxon>Flavobacterium</taxon>
    </lineage>
</organism>
<dbReference type="Proteomes" id="UP000817854">
    <property type="component" value="Unassembled WGS sequence"/>
</dbReference>
<reference evidence="3" key="1">
    <citation type="submission" date="2019-05" db="EMBL/GenBank/DDBJ databases">
        <title>Flavobacterium profundi sp. nov., isolated from a deep-sea seamount.</title>
        <authorList>
            <person name="Zhang D.-C."/>
        </authorList>
    </citation>
    <scope>NUCLEOTIDE SEQUENCE [LARGE SCALE GENOMIC DNA]</scope>
    <source>
        <strain evidence="3">EC11</strain>
    </source>
</reference>
<gene>
    <name evidence="2" type="ORF">FIA58_018025</name>
</gene>
<feature type="transmembrane region" description="Helical" evidence="1">
    <location>
        <begin position="209"/>
        <end position="237"/>
    </location>
</feature>
<keyword evidence="1" id="KW-0472">Membrane</keyword>
<name>A0ABX0IXV5_9FLAO</name>
<comment type="caution">
    <text evidence="2">The sequence shown here is derived from an EMBL/GenBank/DDBJ whole genome shotgun (WGS) entry which is preliminary data.</text>
</comment>
<protein>
    <recommendedName>
        <fullName evidence="4">Glycerophosphoryl diester phosphodiesterase membrane domain-containing protein</fullName>
    </recommendedName>
</protein>
<feature type="transmembrane region" description="Helical" evidence="1">
    <location>
        <begin position="135"/>
        <end position="162"/>
    </location>
</feature>
<keyword evidence="3" id="KW-1185">Reference proteome</keyword>
<feature type="transmembrane region" description="Helical" evidence="1">
    <location>
        <begin position="257"/>
        <end position="277"/>
    </location>
</feature>
<feature type="transmembrane region" description="Helical" evidence="1">
    <location>
        <begin position="32"/>
        <end position="51"/>
    </location>
</feature>
<feature type="transmembrane region" description="Helical" evidence="1">
    <location>
        <begin position="80"/>
        <end position="102"/>
    </location>
</feature>
<dbReference type="EMBL" id="VEVQ02000015">
    <property type="protein sequence ID" value="NHN27582.1"/>
    <property type="molecule type" value="Genomic_DNA"/>
</dbReference>
<feature type="transmembrane region" description="Helical" evidence="1">
    <location>
        <begin position="168"/>
        <end position="188"/>
    </location>
</feature>
<sequence length="313" mass="35624">MFQLYKKRGFSEFVGDTFEFLKLEGKNYFKNYFIINGPLLLILVVCIYFLMKVYMDAVFSTMATQNPNPNNILNNLMNNIPLFLSLGFVAFVLIILVSLINYSFPVSYLKLIGEKSEITTQSIFNLMKEKLGRTILFFLASLLVFLPIITIVMILLVLLMIIAIGFPLLIIIGPALISWLKLSYYDYITTENNYLKSVGNGFDLLKVKFWPIVGSTIIMYIIFYFVSSIFTMVPYFIGLATIFTDIQTNPDKTEAFSTISILASVVMVLSILSNYTLQNLIFLNQGIIFYSITDEKENISIKSDIDLIGSDSE</sequence>
<keyword evidence="1" id="KW-1133">Transmembrane helix</keyword>
<reference evidence="2 3" key="3">
    <citation type="submission" date="2020-02" db="EMBL/GenBank/DDBJ databases">
        <title>Flavobacterium profundi sp. nov., isolated from a deep-sea seamount.</title>
        <authorList>
            <person name="Zhang D.-C."/>
        </authorList>
    </citation>
    <scope>NUCLEOTIDE SEQUENCE [LARGE SCALE GENOMIC DNA]</scope>
    <source>
        <strain evidence="2 3">EC11</strain>
    </source>
</reference>
<evidence type="ECO:0000256" key="1">
    <source>
        <dbReference type="SAM" id="Phobius"/>
    </source>
</evidence>